<keyword evidence="6 12" id="KW-0418">Kinase</keyword>
<keyword evidence="4" id="KW-0808">Transferase</keyword>
<evidence type="ECO:0000256" key="6">
    <source>
        <dbReference type="ARBA" id="ARBA00022777"/>
    </source>
</evidence>
<evidence type="ECO:0000256" key="9">
    <source>
        <dbReference type="SAM" id="MobiDB-lite"/>
    </source>
</evidence>
<keyword evidence="10" id="KW-1133">Transmembrane helix</keyword>
<evidence type="ECO:0000313" key="12">
    <source>
        <dbReference type="EMBL" id="MBB6395701.1"/>
    </source>
</evidence>
<keyword evidence="5" id="KW-0547">Nucleotide-binding</keyword>
<keyword evidence="8" id="KW-0902">Two-component regulatory system</keyword>
<comment type="caution">
    <text evidence="12">The sequence shown here is derived from an EMBL/GenBank/DDBJ whole genome shotgun (WGS) entry which is preliminary data.</text>
</comment>
<keyword evidence="10" id="KW-0472">Membrane</keyword>
<dbReference type="CDD" id="cd16917">
    <property type="entry name" value="HATPase_UhpB-NarQ-NarX-like"/>
    <property type="match status" value="1"/>
</dbReference>
<dbReference type="SUPFAM" id="SSF55874">
    <property type="entry name" value="ATPase domain of HSP90 chaperone/DNA topoisomerase II/histidine kinase"/>
    <property type="match status" value="1"/>
</dbReference>
<dbReference type="InterPro" id="IPR029016">
    <property type="entry name" value="GAF-like_dom_sf"/>
</dbReference>
<proteinExistence type="predicted"/>
<dbReference type="GO" id="GO:0046983">
    <property type="term" value="F:protein dimerization activity"/>
    <property type="evidence" value="ECO:0007669"/>
    <property type="project" value="InterPro"/>
</dbReference>
<evidence type="ECO:0000256" key="8">
    <source>
        <dbReference type="ARBA" id="ARBA00023012"/>
    </source>
</evidence>
<evidence type="ECO:0000256" key="10">
    <source>
        <dbReference type="SAM" id="Phobius"/>
    </source>
</evidence>
<dbReference type="InterPro" id="IPR003594">
    <property type="entry name" value="HATPase_dom"/>
</dbReference>
<dbReference type="GO" id="GO:0016020">
    <property type="term" value="C:membrane"/>
    <property type="evidence" value="ECO:0007669"/>
    <property type="project" value="InterPro"/>
</dbReference>
<evidence type="ECO:0000256" key="3">
    <source>
        <dbReference type="ARBA" id="ARBA00022553"/>
    </source>
</evidence>
<dbReference type="InterPro" id="IPR050482">
    <property type="entry name" value="Sensor_HK_TwoCompSys"/>
</dbReference>
<dbReference type="Pfam" id="PF02518">
    <property type="entry name" value="HATPase_c"/>
    <property type="match status" value="1"/>
</dbReference>
<evidence type="ECO:0000256" key="4">
    <source>
        <dbReference type="ARBA" id="ARBA00022679"/>
    </source>
</evidence>
<reference evidence="12 13" key="1">
    <citation type="submission" date="2020-08" db="EMBL/GenBank/DDBJ databases">
        <title>Sequencing the genomes of 1000 actinobacteria strains.</title>
        <authorList>
            <person name="Klenk H.-P."/>
        </authorList>
    </citation>
    <scope>NUCLEOTIDE SEQUENCE [LARGE SCALE GENOMIC DNA]</scope>
    <source>
        <strain evidence="12 13">DSM 43675</strain>
    </source>
</reference>
<dbReference type="EMBL" id="JACHMQ010000001">
    <property type="protein sequence ID" value="MBB6395701.1"/>
    <property type="molecule type" value="Genomic_DNA"/>
</dbReference>
<keyword evidence="10" id="KW-0812">Transmembrane</keyword>
<dbReference type="InterPro" id="IPR003018">
    <property type="entry name" value="GAF"/>
</dbReference>
<feature type="transmembrane region" description="Helical" evidence="10">
    <location>
        <begin position="62"/>
        <end position="84"/>
    </location>
</feature>
<dbReference type="AlphaFoldDB" id="A0A7X0KYR7"/>
<dbReference type="Proteomes" id="UP000546324">
    <property type="component" value="Unassembled WGS sequence"/>
</dbReference>
<keyword evidence="7" id="KW-0067">ATP-binding</keyword>
<evidence type="ECO:0000256" key="5">
    <source>
        <dbReference type="ARBA" id="ARBA00022741"/>
    </source>
</evidence>
<dbReference type="InterPro" id="IPR036890">
    <property type="entry name" value="HATPase_C_sf"/>
</dbReference>
<dbReference type="Pfam" id="PF13185">
    <property type="entry name" value="GAF_2"/>
    <property type="match status" value="1"/>
</dbReference>
<dbReference type="SUPFAM" id="SSF55781">
    <property type="entry name" value="GAF domain-like"/>
    <property type="match status" value="1"/>
</dbReference>
<feature type="region of interest" description="Disordered" evidence="9">
    <location>
        <begin position="1"/>
        <end position="22"/>
    </location>
</feature>
<dbReference type="Gene3D" id="3.30.565.10">
    <property type="entry name" value="Histidine kinase-like ATPase, C-terminal domain"/>
    <property type="match status" value="1"/>
</dbReference>
<dbReference type="PANTHER" id="PTHR24421:SF10">
    <property type="entry name" value="NITRATE_NITRITE SENSOR PROTEIN NARQ"/>
    <property type="match status" value="1"/>
</dbReference>
<dbReference type="GO" id="GO:0005524">
    <property type="term" value="F:ATP binding"/>
    <property type="evidence" value="ECO:0007669"/>
    <property type="project" value="UniProtKB-KW"/>
</dbReference>
<dbReference type="EC" id="2.7.13.3" evidence="2"/>
<keyword evidence="3" id="KW-0597">Phosphoprotein</keyword>
<dbReference type="Gene3D" id="1.20.5.1930">
    <property type="match status" value="1"/>
</dbReference>
<dbReference type="SMART" id="SM00065">
    <property type="entry name" value="GAF"/>
    <property type="match status" value="1"/>
</dbReference>
<comment type="catalytic activity">
    <reaction evidence="1">
        <text>ATP + protein L-histidine = ADP + protein N-phospho-L-histidine.</text>
        <dbReference type="EC" id="2.7.13.3"/>
    </reaction>
</comment>
<sequence>MTGIRTRRGEGTSLPSGVSGMDGTHHLRPAFIALAPLGAERAISPWPAAHEAPVVEMALASLTVPVSIITITSIVLAGLGLGLLRRAVSRRRRTAGMADRPTAGPSDSGTFKDRLTWGLHPHRSPDAQPGMFAEHPAEPHFEGEQAALRRVAMLVASGAAPSKVYAAMAKEIALAAGTNGASLSRFEADRTVLVVGRYSRIGSGLPVGTRVSTEGQNLAAKVLRTGKPSRIDSYADAPGDLAAALRRYDIGAAVAVPVVVNGRVWGLAAASNRNDPLPDGIEWRLSRFTDLLGTAIANAQARDDLIASRARVVAATDQTRQRIERDLHDGTQQRLVSLALDLRAVEALVPPEQPELRSRVAAIAGGLAAALEELREISRGIHPAILSEGGLRPALRALARRCPVAVDLDARIEGRLPQATEVAAYYFVAEALANVAKHAGAMSVDVRAEAGGDGLSLCVSDDGLGGADPSAGSGLIGLIDRIEALGGTIAINSPPGGGTRLEALLPAGPAPAAHTS</sequence>
<accession>A0A7X0KYR7</accession>
<dbReference type="Gene3D" id="3.30.450.40">
    <property type="match status" value="1"/>
</dbReference>
<evidence type="ECO:0000256" key="7">
    <source>
        <dbReference type="ARBA" id="ARBA00022840"/>
    </source>
</evidence>
<dbReference type="GO" id="GO:0000155">
    <property type="term" value="F:phosphorelay sensor kinase activity"/>
    <property type="evidence" value="ECO:0007669"/>
    <property type="project" value="InterPro"/>
</dbReference>
<evidence type="ECO:0000259" key="11">
    <source>
        <dbReference type="SMART" id="SM00065"/>
    </source>
</evidence>
<dbReference type="InterPro" id="IPR011712">
    <property type="entry name" value="Sig_transdc_His_kin_sub3_dim/P"/>
</dbReference>
<dbReference type="Pfam" id="PF07730">
    <property type="entry name" value="HisKA_3"/>
    <property type="match status" value="1"/>
</dbReference>
<organism evidence="12 13">
    <name type="scientific">Actinomadura coerulea</name>
    <dbReference type="NCBI Taxonomy" id="46159"/>
    <lineage>
        <taxon>Bacteria</taxon>
        <taxon>Bacillati</taxon>
        <taxon>Actinomycetota</taxon>
        <taxon>Actinomycetes</taxon>
        <taxon>Streptosporangiales</taxon>
        <taxon>Thermomonosporaceae</taxon>
        <taxon>Actinomadura</taxon>
    </lineage>
</organism>
<evidence type="ECO:0000313" key="13">
    <source>
        <dbReference type="Proteomes" id="UP000546324"/>
    </source>
</evidence>
<feature type="domain" description="GAF" evidence="11">
    <location>
        <begin position="160"/>
        <end position="306"/>
    </location>
</feature>
<evidence type="ECO:0000256" key="1">
    <source>
        <dbReference type="ARBA" id="ARBA00000085"/>
    </source>
</evidence>
<dbReference type="RefSeq" id="WP_185025158.1">
    <property type="nucleotide sequence ID" value="NZ_JACHMQ010000001.1"/>
</dbReference>
<evidence type="ECO:0000256" key="2">
    <source>
        <dbReference type="ARBA" id="ARBA00012438"/>
    </source>
</evidence>
<gene>
    <name evidence="12" type="ORF">BKA00_002615</name>
</gene>
<dbReference type="PANTHER" id="PTHR24421">
    <property type="entry name" value="NITRATE/NITRITE SENSOR PROTEIN NARX-RELATED"/>
    <property type="match status" value="1"/>
</dbReference>
<protein>
    <recommendedName>
        <fullName evidence="2">histidine kinase</fullName>
        <ecNumber evidence="2">2.7.13.3</ecNumber>
    </recommendedName>
</protein>
<name>A0A7X0KYR7_9ACTN</name>
<keyword evidence="13" id="KW-1185">Reference proteome</keyword>